<gene>
    <name evidence="7" type="ORF">FGU71_02270</name>
</gene>
<dbReference type="InterPro" id="IPR002502">
    <property type="entry name" value="Amidase_domain"/>
</dbReference>
<dbReference type="InterPro" id="IPR036505">
    <property type="entry name" value="Amidase/PGRP_sf"/>
</dbReference>
<reference evidence="7 8" key="1">
    <citation type="submission" date="2019-06" db="EMBL/GenBank/DDBJ databases">
        <title>Erythrobacter insulae sp. nov., isolated from a tidal flat.</title>
        <authorList>
            <person name="Yoon J.-H."/>
        </authorList>
    </citation>
    <scope>NUCLEOTIDE SEQUENCE [LARGE SCALE GENOMIC DNA]</scope>
    <source>
        <strain evidence="7 8">JBTF-M21</strain>
    </source>
</reference>
<dbReference type="InterPro" id="IPR036365">
    <property type="entry name" value="PGBD-like_sf"/>
</dbReference>
<dbReference type="Gene3D" id="1.10.101.10">
    <property type="entry name" value="PGBD-like superfamily/PGBD"/>
    <property type="match status" value="1"/>
</dbReference>
<keyword evidence="4" id="KW-0378">Hydrolase</keyword>
<dbReference type="Pfam" id="PF01510">
    <property type="entry name" value="Amidase_2"/>
    <property type="match status" value="1"/>
</dbReference>
<evidence type="ECO:0000259" key="6">
    <source>
        <dbReference type="SMART" id="SM00644"/>
    </source>
</evidence>
<dbReference type="InterPro" id="IPR036366">
    <property type="entry name" value="PGBDSf"/>
</dbReference>
<dbReference type="Gene3D" id="3.40.80.10">
    <property type="entry name" value="Peptidoglycan recognition protein-like"/>
    <property type="match status" value="1"/>
</dbReference>
<evidence type="ECO:0000256" key="5">
    <source>
        <dbReference type="ARBA" id="ARBA00023316"/>
    </source>
</evidence>
<evidence type="ECO:0000256" key="1">
    <source>
        <dbReference type="ARBA" id="ARBA00001561"/>
    </source>
</evidence>
<comment type="caution">
    <text evidence="7">The sequence shown here is derived from an EMBL/GenBank/DDBJ whole genome shotgun (WGS) entry which is preliminary data.</text>
</comment>
<dbReference type="GO" id="GO:0008745">
    <property type="term" value="F:N-acetylmuramoyl-L-alanine amidase activity"/>
    <property type="evidence" value="ECO:0007669"/>
    <property type="project" value="UniProtKB-EC"/>
</dbReference>
<dbReference type="InterPro" id="IPR051206">
    <property type="entry name" value="NAMLAA_amidase_2"/>
</dbReference>
<dbReference type="AlphaFoldDB" id="A0A547P9K5"/>
<evidence type="ECO:0000256" key="3">
    <source>
        <dbReference type="ARBA" id="ARBA00011901"/>
    </source>
</evidence>
<evidence type="ECO:0000256" key="4">
    <source>
        <dbReference type="ARBA" id="ARBA00022801"/>
    </source>
</evidence>
<comment type="catalytic activity">
    <reaction evidence="1">
        <text>Hydrolyzes the link between N-acetylmuramoyl residues and L-amino acid residues in certain cell-wall glycopeptides.</text>
        <dbReference type="EC" id="3.5.1.28"/>
    </reaction>
</comment>
<dbReference type="GO" id="GO:0019867">
    <property type="term" value="C:outer membrane"/>
    <property type="evidence" value="ECO:0007669"/>
    <property type="project" value="TreeGrafter"/>
</dbReference>
<dbReference type="SMART" id="SM00644">
    <property type="entry name" value="Ami_2"/>
    <property type="match status" value="1"/>
</dbReference>
<dbReference type="EMBL" id="VHJK01000001">
    <property type="protein sequence ID" value="TRD10806.1"/>
    <property type="molecule type" value="Genomic_DNA"/>
</dbReference>
<dbReference type="PANTHER" id="PTHR30417:SF1">
    <property type="entry name" value="N-ACETYLMURAMOYL-L-ALANINE AMIDASE AMID"/>
    <property type="match status" value="1"/>
</dbReference>
<feature type="domain" description="N-acetylmuramoyl-L-alanine amidase" evidence="6">
    <location>
        <begin position="13"/>
        <end position="148"/>
    </location>
</feature>
<keyword evidence="5" id="KW-0961">Cell wall biogenesis/degradation</keyword>
<evidence type="ECO:0000313" key="7">
    <source>
        <dbReference type="EMBL" id="TRD10806.1"/>
    </source>
</evidence>
<dbReference type="GO" id="GO:0009253">
    <property type="term" value="P:peptidoglycan catabolic process"/>
    <property type="evidence" value="ECO:0007669"/>
    <property type="project" value="InterPro"/>
</dbReference>
<dbReference type="RefSeq" id="WP_142787068.1">
    <property type="nucleotide sequence ID" value="NZ_VHJK01000001.1"/>
</dbReference>
<proteinExistence type="inferred from homology"/>
<protein>
    <recommendedName>
        <fullName evidence="3">N-acetylmuramoyl-L-alanine amidase</fullName>
        <ecNumber evidence="3">3.5.1.28</ecNumber>
    </recommendedName>
</protein>
<name>A0A547P9K5_9SPHN</name>
<dbReference type="GO" id="GO:0071555">
    <property type="term" value="P:cell wall organization"/>
    <property type="evidence" value="ECO:0007669"/>
    <property type="project" value="UniProtKB-KW"/>
</dbReference>
<organism evidence="7 8">
    <name type="scientific">Erythrobacter insulae</name>
    <dbReference type="NCBI Taxonomy" id="2584124"/>
    <lineage>
        <taxon>Bacteria</taxon>
        <taxon>Pseudomonadati</taxon>
        <taxon>Pseudomonadota</taxon>
        <taxon>Alphaproteobacteria</taxon>
        <taxon>Sphingomonadales</taxon>
        <taxon>Erythrobacteraceae</taxon>
        <taxon>Erythrobacter/Porphyrobacter group</taxon>
        <taxon>Erythrobacter</taxon>
    </lineage>
</organism>
<dbReference type="OrthoDB" id="9794842at2"/>
<dbReference type="PANTHER" id="PTHR30417">
    <property type="entry name" value="N-ACETYLMURAMOYL-L-ALANINE AMIDASE AMID"/>
    <property type="match status" value="1"/>
</dbReference>
<dbReference type="EC" id="3.5.1.28" evidence="3"/>
<accession>A0A547P9K5</accession>
<evidence type="ECO:0000256" key="2">
    <source>
        <dbReference type="ARBA" id="ARBA00007553"/>
    </source>
</evidence>
<sequence length="236" mass="26861">METNELVHAVKASPNFDERTSPISMLVLHYTEMKPVETALERLTDPEAKVSAHYLISEEGVVTQLVPEEKRAWHAGASFWRGTKDVNSASIGIELDHPGHAGGYREFTDVQIEALVPLAARILKQYDIPRANVVGHSDVAPLRKVDPGELFPWDRLAEYGLCLPRPEKLDQVDPFHNEGAFILALERYGYDITEGRKTIEAFERRWRPNRIEGRYDAQLGAILWHLLLERDRGDTR</sequence>
<dbReference type="CDD" id="cd06583">
    <property type="entry name" value="PGRP"/>
    <property type="match status" value="1"/>
</dbReference>
<evidence type="ECO:0000313" key="8">
    <source>
        <dbReference type="Proteomes" id="UP000316343"/>
    </source>
</evidence>
<dbReference type="GO" id="GO:0009254">
    <property type="term" value="P:peptidoglycan turnover"/>
    <property type="evidence" value="ECO:0007669"/>
    <property type="project" value="TreeGrafter"/>
</dbReference>
<keyword evidence="8" id="KW-1185">Reference proteome</keyword>
<dbReference type="Proteomes" id="UP000316343">
    <property type="component" value="Unassembled WGS sequence"/>
</dbReference>
<dbReference type="SUPFAM" id="SSF47090">
    <property type="entry name" value="PGBD-like"/>
    <property type="match status" value="1"/>
</dbReference>
<dbReference type="SUPFAM" id="SSF55846">
    <property type="entry name" value="N-acetylmuramoyl-L-alanine amidase-like"/>
    <property type="match status" value="1"/>
</dbReference>
<comment type="similarity">
    <text evidence="2">Belongs to the N-acetylmuramoyl-L-alanine amidase 2 family.</text>
</comment>